<dbReference type="Proteomes" id="UP000095228">
    <property type="component" value="Chromosome"/>
</dbReference>
<dbReference type="RefSeq" id="WP_069963082.1">
    <property type="nucleotide sequence ID" value="NZ_CP016094.1"/>
</dbReference>
<evidence type="ECO:0000313" key="3">
    <source>
        <dbReference type="Proteomes" id="UP000095228"/>
    </source>
</evidence>
<accession>A0A1D8AYP8</accession>
<gene>
    <name evidence="2" type="ORF">Verru16b_03072</name>
</gene>
<evidence type="ECO:0000256" key="1">
    <source>
        <dbReference type="SAM" id="MobiDB-lite"/>
    </source>
</evidence>
<dbReference type="EMBL" id="CP016094">
    <property type="protein sequence ID" value="AOS45981.1"/>
    <property type="molecule type" value="Genomic_DNA"/>
</dbReference>
<organism evidence="2 3">
    <name type="scientific">Lacunisphaera limnophila</name>
    <dbReference type="NCBI Taxonomy" id="1838286"/>
    <lineage>
        <taxon>Bacteria</taxon>
        <taxon>Pseudomonadati</taxon>
        <taxon>Verrucomicrobiota</taxon>
        <taxon>Opitutia</taxon>
        <taxon>Opitutales</taxon>
        <taxon>Opitutaceae</taxon>
        <taxon>Lacunisphaera</taxon>
    </lineage>
</organism>
<protein>
    <recommendedName>
        <fullName evidence="4">DUF899 domain-containing protein</fullName>
    </recommendedName>
</protein>
<dbReference type="Pfam" id="PF05988">
    <property type="entry name" value="DUF899"/>
    <property type="match status" value="1"/>
</dbReference>
<name>A0A1D8AYP8_9BACT</name>
<reference evidence="2 3" key="1">
    <citation type="submission" date="2016-06" db="EMBL/GenBank/DDBJ databases">
        <title>Three novel species with peptidoglycan cell walls form the new genus Lacunisphaera gen. nov. in the family Opitutaceae of the verrucomicrobial subdivision 4.</title>
        <authorList>
            <person name="Rast P."/>
            <person name="Gloeckner I."/>
            <person name="Jogler M."/>
            <person name="Boedeker C."/>
            <person name="Jeske O."/>
            <person name="Wiegand S."/>
            <person name="Reinhardt R."/>
            <person name="Schumann P."/>
            <person name="Rohde M."/>
            <person name="Spring S."/>
            <person name="Gloeckner F.O."/>
            <person name="Jogler C."/>
        </authorList>
    </citation>
    <scope>NUCLEOTIDE SEQUENCE [LARGE SCALE GENOMIC DNA]</scope>
    <source>
        <strain evidence="2 3">IG16b</strain>
    </source>
</reference>
<evidence type="ECO:0000313" key="2">
    <source>
        <dbReference type="EMBL" id="AOS45981.1"/>
    </source>
</evidence>
<dbReference type="OrthoDB" id="574359at2"/>
<proteinExistence type="predicted"/>
<feature type="compositionally biased region" description="Pro residues" evidence="1">
    <location>
        <begin position="253"/>
        <end position="262"/>
    </location>
</feature>
<dbReference type="AlphaFoldDB" id="A0A1D8AYP8"/>
<dbReference type="InterPro" id="IPR010296">
    <property type="entry name" value="DUF899_thioredox"/>
</dbReference>
<feature type="region of interest" description="Disordered" evidence="1">
    <location>
        <begin position="236"/>
        <end position="262"/>
    </location>
</feature>
<dbReference type="STRING" id="1838286.Verru16b_03072"/>
<evidence type="ECO:0008006" key="4">
    <source>
        <dbReference type="Google" id="ProtNLM"/>
    </source>
</evidence>
<sequence length="262" mass="29568">MTTPAITYPRVASRADWLTARLALLAQEKELTRARDRVNTARRELPMVRITEPYAFASADGPKTLLELFAGRQQLIVYHFMWLWENGRPLDEPCRGCAGFADQIARGHLTTLHRSHTTFALVSRGPLAKLMAFRLRMGWNLPWFSSEGTRFNHDFGVTLDPAVAPPLYNYRTAAEHLAAGSGGFFEEPDYPFDLHGLSCFLRRGDEVYHTYSTYARGVEDVIGPLRLLDQTALGRQEEWEEPKNRAPGLVKPLGPPPGFPDE</sequence>
<dbReference type="PATRIC" id="fig|1838286.3.peg.3095"/>
<dbReference type="KEGG" id="obg:Verru16b_03072"/>
<keyword evidence="3" id="KW-1185">Reference proteome</keyword>